<comment type="caution">
    <text evidence="4">The sequence shown here is derived from an EMBL/GenBank/DDBJ whole genome shotgun (WGS) entry which is preliminary data.</text>
</comment>
<dbReference type="PANTHER" id="PTHR37836:SF2">
    <property type="entry name" value="DUF4038 DOMAIN-CONTAINING PROTEIN"/>
    <property type="match status" value="1"/>
</dbReference>
<evidence type="ECO:0000256" key="1">
    <source>
        <dbReference type="SAM" id="SignalP"/>
    </source>
</evidence>
<dbReference type="Pfam" id="PF13204">
    <property type="entry name" value="Apiosidase"/>
    <property type="match status" value="1"/>
</dbReference>
<gene>
    <name evidence="4" type="ORF">BJX68DRAFT_270941</name>
</gene>
<dbReference type="EMBL" id="JBFXLR010000054">
    <property type="protein sequence ID" value="KAL2842001.1"/>
    <property type="molecule type" value="Genomic_DNA"/>
</dbReference>
<dbReference type="Gene3D" id="3.20.20.80">
    <property type="entry name" value="Glycosidases"/>
    <property type="match status" value="1"/>
</dbReference>
<evidence type="ECO:0000313" key="4">
    <source>
        <dbReference type="EMBL" id="KAL2842001.1"/>
    </source>
</evidence>
<dbReference type="PANTHER" id="PTHR37836">
    <property type="entry name" value="LMO1036 PROTEIN"/>
    <property type="match status" value="1"/>
</dbReference>
<dbReference type="GeneID" id="98161995"/>
<dbReference type="Proteomes" id="UP001610444">
    <property type="component" value="Unassembled WGS sequence"/>
</dbReference>
<keyword evidence="1" id="KW-0732">Signal</keyword>
<organism evidence="4 5">
    <name type="scientific">Aspergillus pseudodeflectus</name>
    <dbReference type="NCBI Taxonomy" id="176178"/>
    <lineage>
        <taxon>Eukaryota</taxon>
        <taxon>Fungi</taxon>
        <taxon>Dikarya</taxon>
        <taxon>Ascomycota</taxon>
        <taxon>Pezizomycotina</taxon>
        <taxon>Eurotiomycetes</taxon>
        <taxon>Eurotiomycetidae</taxon>
        <taxon>Eurotiales</taxon>
        <taxon>Aspergillaceae</taxon>
        <taxon>Aspergillus</taxon>
        <taxon>Aspergillus subgen. Nidulantes</taxon>
    </lineage>
</organism>
<dbReference type="Pfam" id="PF12904">
    <property type="entry name" value="Collagen_bind_2"/>
    <property type="match status" value="1"/>
</dbReference>
<feature type="signal peptide" evidence="1">
    <location>
        <begin position="1"/>
        <end position="20"/>
    </location>
</feature>
<evidence type="ECO:0000259" key="2">
    <source>
        <dbReference type="Pfam" id="PF12904"/>
    </source>
</evidence>
<feature type="chain" id="PRO_5046303233" description="Glycoside hydrolase" evidence="1">
    <location>
        <begin position="21"/>
        <end position="507"/>
    </location>
</feature>
<evidence type="ECO:0000259" key="3">
    <source>
        <dbReference type="Pfam" id="PF13204"/>
    </source>
</evidence>
<keyword evidence="5" id="KW-1185">Reference proteome</keyword>
<name>A0ABR4JPQ7_9EURO</name>
<evidence type="ECO:0000313" key="5">
    <source>
        <dbReference type="Proteomes" id="UP001610444"/>
    </source>
</evidence>
<evidence type="ECO:0008006" key="6">
    <source>
        <dbReference type="Google" id="ProtNLM"/>
    </source>
</evidence>
<protein>
    <recommendedName>
        <fullName evidence="6">Glycoside hydrolase</fullName>
    </recommendedName>
</protein>
<accession>A0ABR4JPQ7</accession>
<feature type="domain" description="Putative collagen-binding" evidence="2">
    <location>
        <begin position="409"/>
        <end position="502"/>
    </location>
</feature>
<dbReference type="InterPro" id="IPR025277">
    <property type="entry name" value="Apiosidase-like_cat_dom"/>
</dbReference>
<feature type="domain" description="Apiosidase-like catalytic" evidence="3">
    <location>
        <begin position="34"/>
        <end position="402"/>
    </location>
</feature>
<dbReference type="RefSeq" id="XP_070894869.1">
    <property type="nucleotide sequence ID" value="XM_071046831.1"/>
</dbReference>
<dbReference type="InterPro" id="IPR024749">
    <property type="entry name" value="Collagen-bd_put"/>
</dbReference>
<sequence length="507" mass="57381">MTFGAVYFISFALSIIFVSAKHWSTLTIQVDKATQRTLTDSEGNPTFWQADTAWEIFHRLNVSEVEYYLSDRAAKGFNVIYGTIIAELDGLTVPNQNGDLPFIDYDVRKPNEPYFHWVDTVISMASKYRITVALVPAWGRWVNGGWHGPPLILNMSNAAIFGNYIGRRYAGLPKIIGGDSNRWWTLINMDSMSQSQTNSTPDITDSGPVFIELANAIHRAEVPILQTRGLSPFMTYHGTNAWLSAFPDSTASAMFGNETWLSMDAVQTGHSDINSSQSHSFYNLDYMYQWVPIANQDAVKEMYDRKPARPVMDLENHYEYWNSSISRNEDGSYRWNSSFVRNGAWHAFCAGSAGVTYGEQAVWQFANPERFNGTTGLNETWFDGLKRPASGQFRYLRSYVEQHLGTHRIPDYTLLTTSPGTEYAEIMAIRDQWWTWVTVYVPMGQTFGLDVRNLTGASDLQAWWFVPRNGSFLPIDTISRSANLTFVPPTGGTIDDDWVLLLKSTCT</sequence>
<proteinExistence type="predicted"/>
<reference evidence="4 5" key="1">
    <citation type="submission" date="2024-07" db="EMBL/GenBank/DDBJ databases">
        <title>Section-level genome sequencing and comparative genomics of Aspergillus sections Usti and Cavernicolus.</title>
        <authorList>
            <consortium name="Lawrence Berkeley National Laboratory"/>
            <person name="Nybo J.L."/>
            <person name="Vesth T.C."/>
            <person name="Theobald S."/>
            <person name="Frisvad J.C."/>
            <person name="Larsen T.O."/>
            <person name="Kjaerboelling I."/>
            <person name="Rothschild-Mancinelli K."/>
            <person name="Lyhne E.K."/>
            <person name="Kogle M.E."/>
            <person name="Barry K."/>
            <person name="Clum A."/>
            <person name="Na H."/>
            <person name="Ledsgaard L."/>
            <person name="Lin J."/>
            <person name="Lipzen A."/>
            <person name="Kuo A."/>
            <person name="Riley R."/>
            <person name="Mondo S."/>
            <person name="LaButti K."/>
            <person name="Haridas S."/>
            <person name="Pangalinan J."/>
            <person name="Salamov A.A."/>
            <person name="Simmons B.A."/>
            <person name="Magnuson J.K."/>
            <person name="Chen J."/>
            <person name="Drula E."/>
            <person name="Henrissat B."/>
            <person name="Wiebenga A."/>
            <person name="Lubbers R.J."/>
            <person name="Gomes A.C."/>
            <person name="Macurrencykelacurrency M.R."/>
            <person name="Stajich J."/>
            <person name="Grigoriev I.V."/>
            <person name="Mortensen U.H."/>
            <person name="De vries R.P."/>
            <person name="Baker S.E."/>
            <person name="Andersen M.R."/>
        </authorList>
    </citation>
    <scope>NUCLEOTIDE SEQUENCE [LARGE SCALE GENOMIC DNA]</scope>
    <source>
        <strain evidence="4 5">CBS 756.74</strain>
    </source>
</reference>